<accession>A0A5P3MUE5</accession>
<evidence type="ECO:0000313" key="3">
    <source>
        <dbReference type="Proteomes" id="UP000325536"/>
    </source>
</evidence>
<evidence type="ECO:0000256" key="1">
    <source>
        <dbReference type="SAM" id="Coils"/>
    </source>
</evidence>
<protein>
    <submittedName>
        <fullName evidence="2">Uncharacterized protein</fullName>
    </submittedName>
</protein>
<organism evidence="2 3">
    <name type="scientific">Neisseria animalis</name>
    <dbReference type="NCBI Taxonomy" id="492"/>
    <lineage>
        <taxon>Bacteria</taxon>
        <taxon>Pseudomonadati</taxon>
        <taxon>Pseudomonadota</taxon>
        <taxon>Betaproteobacteria</taxon>
        <taxon>Neisseriales</taxon>
        <taxon>Neisseriaceae</taxon>
        <taxon>Neisseria</taxon>
    </lineage>
</organism>
<gene>
    <name evidence="2" type="ORF">D0T90_09610</name>
</gene>
<evidence type="ECO:0000313" key="2">
    <source>
        <dbReference type="EMBL" id="QEY24685.1"/>
    </source>
</evidence>
<dbReference type="EMBL" id="CP031699">
    <property type="protein sequence ID" value="QEY24685.1"/>
    <property type="molecule type" value="Genomic_DNA"/>
</dbReference>
<keyword evidence="3" id="KW-1185">Reference proteome</keyword>
<dbReference type="KEGG" id="naq:D0T90_09610"/>
<reference evidence="2 3" key="1">
    <citation type="submission" date="2018-08" db="EMBL/GenBank/DDBJ databases">
        <title>Neisseria animalis ATCC 49930 complete genome.</title>
        <authorList>
            <person name="Veseli I.A."/>
            <person name="Mascarenhas dos Santos A.C."/>
            <person name="Buttler R."/>
            <person name="Pombert J.-F."/>
        </authorList>
    </citation>
    <scope>NUCLEOTIDE SEQUENCE [LARGE SCALE GENOMIC DNA]</scope>
    <source>
        <strain evidence="2 3">ATCC 49930</strain>
    </source>
</reference>
<dbReference type="Proteomes" id="UP000325536">
    <property type="component" value="Chromosome"/>
</dbReference>
<dbReference type="OrthoDB" id="10014815at2"/>
<dbReference type="RefSeq" id="WP_123796417.1">
    <property type="nucleotide sequence ID" value="NZ_CP031699.1"/>
</dbReference>
<sequence>MAPKTHNFLLYQGDTHLFKVLLTADSESIDLSQATFQMDIVTGDGSVIRPEITVAGNAVTLLFPAAVTRDLTWLRAKYDLRAVCGSVVKTYLQGEIQVKPCVTDIPVQLSSDAPVVETVDVDVSGQAIIVLSGQAAAPDSAGIAGLLAKIEQLESDVQLADESAEIAALSEQLSVAQAAIESAGSLEGRLKLLERDQASISEHAVELAKQKAALEEALTQLVAADAAVKSLTSQLEILRIQFAAAEESSEIEALDQRIADISVELEKAKQAAAEAEESSELAELQQKIAELTALSESQSQITAEIADLRNLLGLRKCEKIHLTQSMWADGGYTWAKVNFQNTYKDPKVYVSVEHPALAVLFLNHNICAKTENSVMIRSNFDKTKIDTSYSIYLYVEEWQDSIS</sequence>
<dbReference type="AlphaFoldDB" id="A0A5P3MUE5"/>
<feature type="coiled-coil region" evidence="1">
    <location>
        <begin position="204"/>
        <end position="301"/>
    </location>
</feature>
<feature type="coiled-coil region" evidence="1">
    <location>
        <begin position="143"/>
        <end position="179"/>
    </location>
</feature>
<keyword evidence="1" id="KW-0175">Coiled coil</keyword>
<proteinExistence type="predicted"/>
<name>A0A5P3MUE5_NEIAN</name>